<dbReference type="OrthoDB" id="2014092at2759"/>
<evidence type="ECO:0000256" key="6">
    <source>
        <dbReference type="ARBA" id="ARBA00023136"/>
    </source>
</evidence>
<dbReference type="AlphaFoldDB" id="A0A9J7KSK6"/>
<gene>
    <name evidence="12" type="primary">LOC118411321</name>
</gene>
<dbReference type="FunFam" id="1.10.1450.10:FF:000001">
    <property type="entry name" value="Tetraspanin"/>
    <property type="match status" value="1"/>
</dbReference>
<dbReference type="InterPro" id="IPR008952">
    <property type="entry name" value="Tetraspanin_EC2_sf"/>
</dbReference>
<keyword evidence="3" id="KW-1003">Cell membrane</keyword>
<name>A0A9J7KSK6_BRAFL</name>
<evidence type="ECO:0000256" key="9">
    <source>
        <dbReference type="PIRSR" id="PIRSR002419-1"/>
    </source>
</evidence>
<dbReference type="KEGG" id="bfo:118411321"/>
<protein>
    <recommendedName>
        <fullName evidence="10">Tetraspanin</fullName>
    </recommendedName>
</protein>
<evidence type="ECO:0000256" key="10">
    <source>
        <dbReference type="RuleBase" id="RU361218"/>
    </source>
</evidence>
<dbReference type="RefSeq" id="XP_035669416.1">
    <property type="nucleotide sequence ID" value="XM_035813523.1"/>
</dbReference>
<evidence type="ECO:0000313" key="12">
    <source>
        <dbReference type="RefSeq" id="XP_035669416.1"/>
    </source>
</evidence>
<feature type="transmembrane region" description="Helical" evidence="10">
    <location>
        <begin position="232"/>
        <end position="257"/>
    </location>
</feature>
<keyword evidence="4 10" id="KW-0812">Transmembrane</keyword>
<reference evidence="12" key="2">
    <citation type="submission" date="2025-08" db="UniProtKB">
        <authorList>
            <consortium name="RefSeq"/>
        </authorList>
    </citation>
    <scope>IDENTIFICATION</scope>
    <source>
        <strain evidence="12">S238N-H82</strain>
        <tissue evidence="12">Testes</tissue>
    </source>
</reference>
<keyword evidence="5 10" id="KW-1133">Transmembrane helix</keyword>
<dbReference type="PANTHER" id="PTHR19282:SF431">
    <property type="entry name" value="TETRASPANIN 26A, ISOFORM B-RELATED"/>
    <property type="match status" value="1"/>
</dbReference>
<proteinExistence type="inferred from homology"/>
<comment type="similarity">
    <text evidence="2 10">Belongs to the tetraspanin (TM4SF) family.</text>
</comment>
<dbReference type="GeneID" id="118411321"/>
<evidence type="ECO:0000256" key="7">
    <source>
        <dbReference type="ARBA" id="ARBA00023157"/>
    </source>
</evidence>
<accession>A0A9J7KSK6</accession>
<keyword evidence="6 10" id="KW-0472">Membrane</keyword>
<dbReference type="PANTHER" id="PTHR19282">
    <property type="entry name" value="TETRASPANIN"/>
    <property type="match status" value="1"/>
</dbReference>
<comment type="subcellular location">
    <subcellularLocation>
        <location evidence="1">Cell membrane</location>
        <topology evidence="1">Multi-pass membrane protein</topology>
    </subcellularLocation>
    <subcellularLocation>
        <location evidence="10">Membrane</location>
        <topology evidence="10">Multi-pass membrane protein</topology>
    </subcellularLocation>
</comment>
<keyword evidence="8" id="KW-0325">Glycoprotein</keyword>
<dbReference type="InterPro" id="IPR018499">
    <property type="entry name" value="Tetraspanin/Peripherin"/>
</dbReference>
<dbReference type="Proteomes" id="UP000001554">
    <property type="component" value="Chromosome 3"/>
</dbReference>
<reference evidence="11" key="1">
    <citation type="journal article" date="2020" name="Nat. Ecol. Evol.">
        <title>Deeply conserved synteny resolves early events in vertebrate evolution.</title>
        <authorList>
            <person name="Simakov O."/>
            <person name="Marletaz F."/>
            <person name="Yue J.X."/>
            <person name="O'Connell B."/>
            <person name="Jenkins J."/>
            <person name="Brandt A."/>
            <person name="Calef R."/>
            <person name="Tung C.H."/>
            <person name="Huang T.K."/>
            <person name="Schmutz J."/>
            <person name="Satoh N."/>
            <person name="Yu J.K."/>
            <person name="Putnam N.H."/>
            <person name="Green R.E."/>
            <person name="Rokhsar D.S."/>
        </authorList>
    </citation>
    <scope>NUCLEOTIDE SEQUENCE [LARGE SCALE GENOMIC DNA]</scope>
    <source>
        <strain evidence="11">S238N-H82</strain>
    </source>
</reference>
<feature type="disulfide bond" evidence="9">
    <location>
        <begin position="149"/>
        <end position="165"/>
    </location>
</feature>
<evidence type="ECO:0000313" key="11">
    <source>
        <dbReference type="Proteomes" id="UP000001554"/>
    </source>
</evidence>
<evidence type="ECO:0000256" key="2">
    <source>
        <dbReference type="ARBA" id="ARBA00006840"/>
    </source>
</evidence>
<evidence type="ECO:0000256" key="1">
    <source>
        <dbReference type="ARBA" id="ARBA00004651"/>
    </source>
</evidence>
<evidence type="ECO:0000256" key="4">
    <source>
        <dbReference type="ARBA" id="ARBA00022692"/>
    </source>
</evidence>
<dbReference type="Pfam" id="PF00335">
    <property type="entry name" value="Tetraspanin"/>
    <property type="match status" value="1"/>
</dbReference>
<evidence type="ECO:0000256" key="8">
    <source>
        <dbReference type="ARBA" id="ARBA00023180"/>
    </source>
</evidence>
<feature type="transmembrane region" description="Helical" evidence="10">
    <location>
        <begin position="57"/>
        <end position="79"/>
    </location>
</feature>
<dbReference type="GO" id="GO:0005886">
    <property type="term" value="C:plasma membrane"/>
    <property type="evidence" value="ECO:0000318"/>
    <property type="project" value="GO_Central"/>
</dbReference>
<dbReference type="PRINTS" id="PR00259">
    <property type="entry name" value="TMFOUR"/>
</dbReference>
<sequence>MARDTEVSCLVKYLVFGFNVIFWLAGGFILGIGLWAWFEKGTFDNIAKVANVPVDPVLIFVVVGAIMFILGFSGCVGALRENIILLRFFSVVLGIIFFVELAVGVLGFVYKDWFRQQLDNFIQANIIHYRDDPDLQNIIDFVQSYFQCCGGEDYNDWENNIYFNCTLKESRGSREACGVPFSCCKDQGNNNVLNTQCGYDVREEEINPSARALAIYTKGCVPQFEAWLQENLFVVAGVAIGIALLQILGICFANSLISDIQAQKSRWQFRR</sequence>
<dbReference type="PIRSF" id="PIRSF002419">
    <property type="entry name" value="Tetraspanin"/>
    <property type="match status" value="1"/>
</dbReference>
<dbReference type="SUPFAM" id="SSF48652">
    <property type="entry name" value="Tetraspanin"/>
    <property type="match status" value="1"/>
</dbReference>
<evidence type="ECO:0000256" key="5">
    <source>
        <dbReference type="ARBA" id="ARBA00022989"/>
    </source>
</evidence>
<evidence type="ECO:0000256" key="3">
    <source>
        <dbReference type="ARBA" id="ARBA00022475"/>
    </source>
</evidence>
<keyword evidence="7 9" id="KW-1015">Disulfide bond</keyword>
<organism evidence="11 12">
    <name type="scientific">Branchiostoma floridae</name>
    <name type="common">Florida lancelet</name>
    <name type="synonym">Amphioxus</name>
    <dbReference type="NCBI Taxonomy" id="7739"/>
    <lineage>
        <taxon>Eukaryota</taxon>
        <taxon>Metazoa</taxon>
        <taxon>Chordata</taxon>
        <taxon>Cephalochordata</taxon>
        <taxon>Leptocardii</taxon>
        <taxon>Amphioxiformes</taxon>
        <taxon>Branchiostomatidae</taxon>
        <taxon>Branchiostoma</taxon>
    </lineage>
</organism>
<dbReference type="OMA" id="DWNPSRE"/>
<keyword evidence="11" id="KW-1185">Reference proteome</keyword>
<feature type="transmembrane region" description="Helical" evidence="10">
    <location>
        <begin position="12"/>
        <end position="37"/>
    </location>
</feature>
<dbReference type="InterPro" id="IPR000301">
    <property type="entry name" value="Tetraspanin_animals"/>
</dbReference>
<dbReference type="Gene3D" id="1.10.1450.10">
    <property type="entry name" value="Tetraspanin"/>
    <property type="match status" value="1"/>
</dbReference>
<feature type="transmembrane region" description="Helical" evidence="10">
    <location>
        <begin position="86"/>
        <end position="110"/>
    </location>
</feature>